<sequence>MSFLTLTESRDLLDKCKFELSLLTACKSNPECEYHAFNLVVGLNHLFEWAFKEGDFERKVSCFARFNPFQDEVSRDFKEVLSEFKEPCKVNPYQMTIRQLCNGAKHFKKKANYQSKRNVTAVMGSLHMGSEVAAMGAFSHYSYLVDIDGTDVEILELLKVQVEAWSDFFESNV</sequence>
<accession>A0A0M0I5U7</accession>
<dbReference type="RefSeq" id="WP_053407941.1">
    <property type="nucleotide sequence ID" value="NZ_LHPI01000001.1"/>
</dbReference>
<organism evidence="1 2">
    <name type="scientific">Vibrio hepatarius</name>
    <dbReference type="NCBI Taxonomy" id="171383"/>
    <lineage>
        <taxon>Bacteria</taxon>
        <taxon>Pseudomonadati</taxon>
        <taxon>Pseudomonadota</taxon>
        <taxon>Gammaproteobacteria</taxon>
        <taxon>Vibrionales</taxon>
        <taxon>Vibrionaceae</taxon>
        <taxon>Vibrio</taxon>
        <taxon>Vibrio oreintalis group</taxon>
    </lineage>
</organism>
<dbReference type="PATRIC" id="fig|171383.3.peg.1000"/>
<dbReference type="EMBL" id="LHPI01000001">
    <property type="protein sequence ID" value="KOO09680.1"/>
    <property type="molecule type" value="Genomic_DNA"/>
</dbReference>
<evidence type="ECO:0000313" key="2">
    <source>
        <dbReference type="Proteomes" id="UP000037530"/>
    </source>
</evidence>
<protein>
    <submittedName>
        <fullName evidence="1">Uncharacterized protein</fullName>
    </submittedName>
</protein>
<dbReference type="OrthoDB" id="9906125at2"/>
<dbReference type="Proteomes" id="UP000037530">
    <property type="component" value="Unassembled WGS sequence"/>
</dbReference>
<dbReference type="AlphaFoldDB" id="A0A0M0I5U7"/>
<reference evidence="2" key="1">
    <citation type="submission" date="2015-08" db="EMBL/GenBank/DDBJ databases">
        <title>Vibrio galatheae sp. nov., a novel member of the Vibrionaceae family isolated from the Solomon Islands.</title>
        <authorList>
            <person name="Giubergia S."/>
            <person name="Machado H."/>
            <person name="Mateiu R.V."/>
            <person name="Gram L."/>
        </authorList>
    </citation>
    <scope>NUCLEOTIDE SEQUENCE [LARGE SCALE GENOMIC DNA]</scope>
    <source>
        <strain evidence="2">DSM 19134</strain>
    </source>
</reference>
<name>A0A0M0I5U7_9VIBR</name>
<comment type="caution">
    <text evidence="1">The sequence shown here is derived from an EMBL/GenBank/DDBJ whole genome shotgun (WGS) entry which is preliminary data.</text>
</comment>
<keyword evidence="2" id="KW-1185">Reference proteome</keyword>
<gene>
    <name evidence="1" type="ORF">AKJ31_04830</name>
</gene>
<evidence type="ECO:0000313" key="1">
    <source>
        <dbReference type="EMBL" id="KOO09680.1"/>
    </source>
</evidence>
<proteinExistence type="predicted"/>